<evidence type="ECO:0000313" key="2">
    <source>
        <dbReference type="Proteomes" id="UP001221757"/>
    </source>
</evidence>
<comment type="caution">
    <text evidence="1">The sequence shown here is derived from an EMBL/GenBank/DDBJ whole genome shotgun (WGS) entry which is preliminary data.</text>
</comment>
<organism evidence="1 2">
    <name type="scientific">Mycena rosella</name>
    <name type="common">Pink bonnet</name>
    <name type="synonym">Agaricus rosellus</name>
    <dbReference type="NCBI Taxonomy" id="1033263"/>
    <lineage>
        <taxon>Eukaryota</taxon>
        <taxon>Fungi</taxon>
        <taxon>Dikarya</taxon>
        <taxon>Basidiomycota</taxon>
        <taxon>Agaricomycotina</taxon>
        <taxon>Agaricomycetes</taxon>
        <taxon>Agaricomycetidae</taxon>
        <taxon>Agaricales</taxon>
        <taxon>Marasmiineae</taxon>
        <taxon>Mycenaceae</taxon>
        <taxon>Mycena</taxon>
    </lineage>
</organism>
<keyword evidence="2" id="KW-1185">Reference proteome</keyword>
<name>A0AAD7GNP7_MYCRO</name>
<reference evidence="1" key="1">
    <citation type="submission" date="2023-03" db="EMBL/GenBank/DDBJ databases">
        <title>Massive genome expansion in bonnet fungi (Mycena s.s.) driven by repeated elements and novel gene families across ecological guilds.</title>
        <authorList>
            <consortium name="Lawrence Berkeley National Laboratory"/>
            <person name="Harder C.B."/>
            <person name="Miyauchi S."/>
            <person name="Viragh M."/>
            <person name="Kuo A."/>
            <person name="Thoen E."/>
            <person name="Andreopoulos B."/>
            <person name="Lu D."/>
            <person name="Skrede I."/>
            <person name="Drula E."/>
            <person name="Henrissat B."/>
            <person name="Morin E."/>
            <person name="Kohler A."/>
            <person name="Barry K."/>
            <person name="LaButti K."/>
            <person name="Morin E."/>
            <person name="Salamov A."/>
            <person name="Lipzen A."/>
            <person name="Mereny Z."/>
            <person name="Hegedus B."/>
            <person name="Baldrian P."/>
            <person name="Stursova M."/>
            <person name="Weitz H."/>
            <person name="Taylor A."/>
            <person name="Grigoriev I.V."/>
            <person name="Nagy L.G."/>
            <person name="Martin F."/>
            <person name="Kauserud H."/>
        </authorList>
    </citation>
    <scope>NUCLEOTIDE SEQUENCE</scope>
    <source>
        <strain evidence="1">CBHHK067</strain>
    </source>
</reference>
<evidence type="ECO:0000313" key="1">
    <source>
        <dbReference type="EMBL" id="KAJ7697654.1"/>
    </source>
</evidence>
<accession>A0AAD7GNP7</accession>
<gene>
    <name evidence="1" type="ORF">B0H17DRAFT_1177604</name>
</gene>
<dbReference type="Gene3D" id="3.80.10.10">
    <property type="entry name" value="Ribonuclease Inhibitor"/>
    <property type="match status" value="1"/>
</dbReference>
<proteinExistence type="predicted"/>
<dbReference type="InterPro" id="IPR032675">
    <property type="entry name" value="LRR_dom_sf"/>
</dbReference>
<sequence>MKLFSSINLRSTGESPDERSQLFSELLSSKPHIQSYIRTLILSYRPARSKSVEHILSSLPKLRSISLHPTINYPYGWHSSFSVYLRDSFHAVFATTTLRRIELRSHSFDGPQELQRILSNSLSLTELVLDEICFEHVALRSTEKHPGSPRTVLQSLGVFRMLPDVVDAVLDAFIAIDIKHLRSISCDRYQNSLLQANTYSIQEHTLIVANNPDVFHKDALYAVLPPSTSLHTLHVRMRAYKTPVINRLGNLASLRALKKLTITATKRNLMGGRPEWPAVDSRLAEVGSGLESVHLILTDYRDGDEVRYRQLMPGLDAKGILSVSLAPPGSGFGANPASHEL</sequence>
<dbReference type="SUPFAM" id="SSF52047">
    <property type="entry name" value="RNI-like"/>
    <property type="match status" value="1"/>
</dbReference>
<protein>
    <submittedName>
        <fullName evidence="1">Uncharacterized protein</fullName>
    </submittedName>
</protein>
<dbReference type="AlphaFoldDB" id="A0AAD7GNP7"/>
<dbReference type="EMBL" id="JARKIE010000029">
    <property type="protein sequence ID" value="KAJ7697654.1"/>
    <property type="molecule type" value="Genomic_DNA"/>
</dbReference>
<dbReference type="Proteomes" id="UP001221757">
    <property type="component" value="Unassembled WGS sequence"/>
</dbReference>